<feature type="signal peptide" evidence="1">
    <location>
        <begin position="1"/>
        <end position="20"/>
    </location>
</feature>
<evidence type="ECO:0000313" key="3">
    <source>
        <dbReference type="Proteomes" id="UP001239782"/>
    </source>
</evidence>
<dbReference type="Proteomes" id="UP001239782">
    <property type="component" value="Chromosome"/>
</dbReference>
<accession>A0AA51X7S8</accession>
<sequence length="141" mass="15522">MSIKSLVIAIIVSASMLTSAGQVLEGPVTIDAENRIATGNMKTARFSDNEFAYIGCGTRTYASLPDGTPSFAFGFCQAQVEEETPVICFFYDKPELLQQVQALADNSYVLFRWDENGDCNYIGSSTQSFYIAANKDEEKKK</sequence>
<gene>
    <name evidence="2" type="ORF">Q9312_06935</name>
</gene>
<dbReference type="AlphaFoldDB" id="A0AA51X7S8"/>
<feature type="chain" id="PRO_5041206903" description="Avidin family protein" evidence="1">
    <location>
        <begin position="21"/>
        <end position="141"/>
    </location>
</feature>
<evidence type="ECO:0000313" key="2">
    <source>
        <dbReference type="EMBL" id="WMS88642.1"/>
    </source>
</evidence>
<protein>
    <recommendedName>
        <fullName evidence="4">Avidin family protein</fullName>
    </recommendedName>
</protein>
<dbReference type="EMBL" id="CP133548">
    <property type="protein sequence ID" value="WMS88642.1"/>
    <property type="molecule type" value="Genomic_DNA"/>
</dbReference>
<dbReference type="KEGG" id="plei:Q9312_06935"/>
<keyword evidence="1" id="KW-0732">Signal</keyword>
<evidence type="ECO:0008006" key="4">
    <source>
        <dbReference type="Google" id="ProtNLM"/>
    </source>
</evidence>
<reference evidence="2 3" key="1">
    <citation type="submission" date="2023-08" db="EMBL/GenBank/DDBJ databases">
        <title>Pleionea litopenaei sp. nov., isolated from stomach of juvenile Litopenaeus vannamei.</title>
        <authorList>
            <person name="Rho A.M."/>
            <person name="Hwang C.Y."/>
        </authorList>
    </citation>
    <scope>NUCLEOTIDE SEQUENCE [LARGE SCALE GENOMIC DNA]</scope>
    <source>
        <strain evidence="2 3">HL-JVS1</strain>
    </source>
</reference>
<name>A0AA51X7S8_9GAMM</name>
<organism evidence="2 3">
    <name type="scientific">Pleionea litopenaei</name>
    <dbReference type="NCBI Taxonomy" id="3070815"/>
    <lineage>
        <taxon>Bacteria</taxon>
        <taxon>Pseudomonadati</taxon>
        <taxon>Pseudomonadota</taxon>
        <taxon>Gammaproteobacteria</taxon>
        <taxon>Oceanospirillales</taxon>
        <taxon>Pleioneaceae</taxon>
        <taxon>Pleionea</taxon>
    </lineage>
</organism>
<proteinExistence type="predicted"/>
<keyword evidence="3" id="KW-1185">Reference proteome</keyword>
<dbReference type="RefSeq" id="WP_309203860.1">
    <property type="nucleotide sequence ID" value="NZ_CP133548.1"/>
</dbReference>
<evidence type="ECO:0000256" key="1">
    <source>
        <dbReference type="SAM" id="SignalP"/>
    </source>
</evidence>